<feature type="transmembrane region" description="Helical" evidence="1">
    <location>
        <begin position="45"/>
        <end position="66"/>
    </location>
</feature>
<keyword evidence="1" id="KW-0472">Membrane</keyword>
<keyword evidence="4" id="KW-1185">Reference proteome</keyword>
<comment type="caution">
    <text evidence="3">The sequence shown here is derived from an EMBL/GenBank/DDBJ whole genome shotgun (WGS) entry which is preliminary data.</text>
</comment>
<proteinExistence type="predicted"/>
<dbReference type="OrthoDB" id="274718at2"/>
<dbReference type="Pfam" id="PF13387">
    <property type="entry name" value="Lnb_N"/>
    <property type="match status" value="1"/>
</dbReference>
<reference evidence="3 4" key="1">
    <citation type="submission" date="2019-03" db="EMBL/GenBank/DDBJ databases">
        <title>Genomic analyses of the natural microbiome of Caenorhabditis elegans.</title>
        <authorList>
            <person name="Samuel B."/>
        </authorList>
    </citation>
    <scope>NUCLEOTIDE SEQUENCE [LARGE SCALE GENOMIC DNA]</scope>
    <source>
        <strain evidence="3 4">JUb89</strain>
    </source>
</reference>
<evidence type="ECO:0000313" key="4">
    <source>
        <dbReference type="Proteomes" id="UP000294963"/>
    </source>
</evidence>
<evidence type="ECO:0000259" key="2">
    <source>
        <dbReference type="Pfam" id="PF13387"/>
    </source>
</evidence>
<evidence type="ECO:0000256" key="1">
    <source>
        <dbReference type="SAM" id="Phobius"/>
    </source>
</evidence>
<organism evidence="3 4">
    <name type="scientific">Acinetobacter calcoaceticus</name>
    <dbReference type="NCBI Taxonomy" id="471"/>
    <lineage>
        <taxon>Bacteria</taxon>
        <taxon>Pseudomonadati</taxon>
        <taxon>Pseudomonadota</taxon>
        <taxon>Gammaproteobacteria</taxon>
        <taxon>Moraxellales</taxon>
        <taxon>Moraxellaceae</taxon>
        <taxon>Acinetobacter</taxon>
        <taxon>Acinetobacter calcoaceticus/baumannii complex</taxon>
    </lineage>
</organism>
<dbReference type="Proteomes" id="UP000294963">
    <property type="component" value="Unassembled WGS sequence"/>
</dbReference>
<name>A0A4R1Y0Z2_ACICA</name>
<feature type="transmembrane region" description="Helical" evidence="1">
    <location>
        <begin position="9"/>
        <end position="39"/>
    </location>
</feature>
<accession>A0A4R1Y0Z2</accession>
<dbReference type="EMBL" id="SLVJ01000001">
    <property type="protein sequence ID" value="TCM70787.1"/>
    <property type="molecule type" value="Genomic_DNA"/>
</dbReference>
<gene>
    <name evidence="3" type="ORF">EC844_10156</name>
</gene>
<keyword evidence="1" id="KW-0812">Transmembrane</keyword>
<protein>
    <submittedName>
        <fullName evidence="3">Uncharacterized protein DUF4105</fullName>
    </submittedName>
</protein>
<feature type="transmembrane region" description="Helical" evidence="1">
    <location>
        <begin position="78"/>
        <end position="95"/>
    </location>
</feature>
<sequence>MHNIGKKEFLIAAGMVLFHAVFCLLVILSSIWLCMAVWIQQPGGWLLSRVIIGVWIIFALSILGIYFSQHFFSRGKDILLYVVFLVIGLLWYFNIPAKQDRDWNPDVAKILSYEKNGDQITLHNVRNFDWKTADQYTERWETRQFNLDQITGINVIASYWMGPQIAHTLVSFDFADQKPLVFSIEIRKEKNESFSAVGGFFRQFELSLIAADEKDIVYTRSNIRNEQVYFFPVNMAKPAMKALFLEYLSTADQLRTQPKWYNTVSSNCTTIIFDMAQAIEGNSLPKDYRLLVSGYLPEYLYDLGVLDPQWDIKQWYQHAQINPRTTNFNQQPDQSSEHYSRLIRQGLDSPKVSP</sequence>
<keyword evidence="1" id="KW-1133">Transmembrane helix</keyword>
<feature type="domain" description="Lnb N-terminal periplasmic" evidence="2">
    <location>
        <begin position="136"/>
        <end position="293"/>
    </location>
</feature>
<evidence type="ECO:0000313" key="3">
    <source>
        <dbReference type="EMBL" id="TCM70787.1"/>
    </source>
</evidence>
<dbReference type="AlphaFoldDB" id="A0A4R1Y0Z2"/>
<dbReference type="InterPro" id="IPR025178">
    <property type="entry name" value="Lnb_N"/>
</dbReference>